<keyword evidence="1 6" id="KW-0963">Cytoplasm</keyword>
<protein>
    <recommendedName>
        <fullName evidence="6">Chromosome partition protein Smc</fullName>
    </recommendedName>
</protein>
<accession>A0A934SS84</accession>
<dbReference type="NCBIfam" id="TIGR02168">
    <property type="entry name" value="SMC_prok_B"/>
    <property type="match status" value="1"/>
</dbReference>
<keyword evidence="5 6" id="KW-0238">DNA-binding</keyword>
<dbReference type="InterPro" id="IPR027417">
    <property type="entry name" value="P-loop_NTPase"/>
</dbReference>
<evidence type="ECO:0000313" key="9">
    <source>
        <dbReference type="EMBL" id="MBK4734525.1"/>
    </source>
</evidence>
<evidence type="ECO:0000256" key="3">
    <source>
        <dbReference type="ARBA" id="ARBA00022840"/>
    </source>
</evidence>
<comment type="subunit">
    <text evidence="6">Homodimer.</text>
</comment>
<dbReference type="Proteomes" id="UP000622890">
    <property type="component" value="Unassembled WGS sequence"/>
</dbReference>
<dbReference type="GO" id="GO:0005694">
    <property type="term" value="C:chromosome"/>
    <property type="evidence" value="ECO:0007669"/>
    <property type="project" value="InterPro"/>
</dbReference>
<dbReference type="PANTHER" id="PTHR43977">
    <property type="entry name" value="STRUCTURAL MAINTENANCE OF CHROMOSOMES PROTEIN 3"/>
    <property type="match status" value="1"/>
</dbReference>
<evidence type="ECO:0000256" key="4">
    <source>
        <dbReference type="ARBA" id="ARBA00023054"/>
    </source>
</evidence>
<feature type="region of interest" description="Disordered" evidence="7">
    <location>
        <begin position="453"/>
        <end position="479"/>
    </location>
</feature>
<dbReference type="InterPro" id="IPR024704">
    <property type="entry name" value="SMC"/>
</dbReference>
<dbReference type="GO" id="GO:0007059">
    <property type="term" value="P:chromosome segregation"/>
    <property type="evidence" value="ECO:0007669"/>
    <property type="project" value="UniProtKB-UniRule"/>
</dbReference>
<comment type="domain">
    <text evidence="6">Contains large globular domains required for ATP hydrolysis at each terminus and a third globular domain forming a flexible hinge near the middle of the molecule. These domains are separated by coiled-coil structures.</text>
</comment>
<evidence type="ECO:0000256" key="7">
    <source>
        <dbReference type="SAM" id="MobiDB-lite"/>
    </source>
</evidence>
<feature type="coiled-coil region" evidence="6">
    <location>
        <begin position="760"/>
        <end position="904"/>
    </location>
</feature>
<keyword evidence="4 6" id="KW-0175">Coiled coil</keyword>
<dbReference type="Pfam" id="PF06470">
    <property type="entry name" value="SMC_hinge"/>
    <property type="match status" value="1"/>
</dbReference>
<dbReference type="GO" id="GO:0007062">
    <property type="term" value="P:sister chromatid cohesion"/>
    <property type="evidence" value="ECO:0007669"/>
    <property type="project" value="InterPro"/>
</dbReference>
<dbReference type="RefSeq" id="WP_200591268.1">
    <property type="nucleotide sequence ID" value="NZ_JAEPBG010000002.1"/>
</dbReference>
<evidence type="ECO:0000313" key="10">
    <source>
        <dbReference type="Proteomes" id="UP000622890"/>
    </source>
</evidence>
<dbReference type="InterPro" id="IPR003395">
    <property type="entry name" value="RecF/RecN/SMC_N"/>
</dbReference>
<comment type="function">
    <text evidence="6">Required for chromosome condensation and partitioning.</text>
</comment>
<keyword evidence="2 6" id="KW-0547">Nucleotide-binding</keyword>
<evidence type="ECO:0000259" key="8">
    <source>
        <dbReference type="SMART" id="SM00968"/>
    </source>
</evidence>
<dbReference type="EMBL" id="JAEPBG010000002">
    <property type="protein sequence ID" value="MBK4734525.1"/>
    <property type="molecule type" value="Genomic_DNA"/>
</dbReference>
<dbReference type="AlphaFoldDB" id="A0A934SS84"/>
<feature type="coiled-coil region" evidence="6">
    <location>
        <begin position="314"/>
        <end position="369"/>
    </location>
</feature>
<keyword evidence="3 6" id="KW-0067">ATP-binding</keyword>
<keyword evidence="10" id="KW-1185">Reference proteome</keyword>
<evidence type="ECO:0000256" key="5">
    <source>
        <dbReference type="ARBA" id="ARBA00023125"/>
    </source>
</evidence>
<dbReference type="Gene3D" id="1.10.287.1490">
    <property type="match status" value="1"/>
</dbReference>
<dbReference type="SUPFAM" id="SSF75553">
    <property type="entry name" value="Smc hinge domain"/>
    <property type="match status" value="1"/>
</dbReference>
<evidence type="ECO:0000256" key="6">
    <source>
        <dbReference type="HAMAP-Rule" id="MF_01894"/>
    </source>
</evidence>
<feature type="coiled-coil region" evidence="6">
    <location>
        <begin position="170"/>
        <end position="285"/>
    </location>
</feature>
<dbReference type="SUPFAM" id="SSF52540">
    <property type="entry name" value="P-loop containing nucleoside triphosphate hydrolases"/>
    <property type="match status" value="1"/>
</dbReference>
<evidence type="ECO:0000256" key="2">
    <source>
        <dbReference type="ARBA" id="ARBA00022741"/>
    </source>
</evidence>
<dbReference type="SMART" id="SM00968">
    <property type="entry name" value="SMC_hinge"/>
    <property type="match status" value="1"/>
</dbReference>
<feature type="compositionally biased region" description="Basic and acidic residues" evidence="7">
    <location>
        <begin position="453"/>
        <end position="463"/>
    </location>
</feature>
<evidence type="ECO:0000256" key="1">
    <source>
        <dbReference type="ARBA" id="ARBA00022490"/>
    </source>
</evidence>
<dbReference type="GO" id="GO:0003677">
    <property type="term" value="F:DNA binding"/>
    <property type="evidence" value="ECO:0007669"/>
    <property type="project" value="UniProtKB-UniRule"/>
</dbReference>
<comment type="similarity">
    <text evidence="6">Belongs to the SMC family.</text>
</comment>
<dbReference type="CDD" id="cd03278">
    <property type="entry name" value="ABC_SMC_barmotin"/>
    <property type="match status" value="2"/>
</dbReference>
<comment type="subcellular location">
    <subcellularLocation>
        <location evidence="6">Cytoplasm</location>
    </subcellularLocation>
</comment>
<name>A0A934SS84_9BURK</name>
<dbReference type="Pfam" id="PF02463">
    <property type="entry name" value="SMC_N"/>
    <property type="match status" value="1"/>
</dbReference>
<dbReference type="GO" id="GO:0005524">
    <property type="term" value="F:ATP binding"/>
    <property type="evidence" value="ECO:0007669"/>
    <property type="project" value="UniProtKB-UniRule"/>
</dbReference>
<feature type="binding site" evidence="6">
    <location>
        <begin position="32"/>
        <end position="39"/>
    </location>
    <ligand>
        <name>ATP</name>
        <dbReference type="ChEBI" id="CHEBI:30616"/>
    </ligand>
</feature>
<dbReference type="GO" id="GO:0030261">
    <property type="term" value="P:chromosome condensation"/>
    <property type="evidence" value="ECO:0007669"/>
    <property type="project" value="InterPro"/>
</dbReference>
<dbReference type="InterPro" id="IPR010935">
    <property type="entry name" value="SMC_hinge"/>
</dbReference>
<dbReference type="PIRSF" id="PIRSF005719">
    <property type="entry name" value="SMC"/>
    <property type="match status" value="1"/>
</dbReference>
<proteinExistence type="inferred from homology"/>
<dbReference type="HAMAP" id="MF_01894">
    <property type="entry name" value="Smc_prok"/>
    <property type="match status" value="1"/>
</dbReference>
<dbReference type="GO" id="GO:0005737">
    <property type="term" value="C:cytoplasm"/>
    <property type="evidence" value="ECO:0007669"/>
    <property type="project" value="UniProtKB-SubCell"/>
</dbReference>
<dbReference type="InterPro" id="IPR011890">
    <property type="entry name" value="SMC_prok"/>
</dbReference>
<sequence>MRLTSIKLSGFKSFVDPANFQVPGSLVGVVGPNGCGKSNIIDAVRWVLGESKASELRGESMQDVIFNGTTNRKPAGRASVELVFDNGDGKAAGQWSQYAELAVKRTLTRDGTSSYYINNQPVRRRDIQDIFLGTGLGPRAYAIIGQGMISRIIEARPEDLRIFLEEAAGVSKYKERRRETENRLSDTRENLQRIDDILRELNANLEKLQAQATVARQYHALHAEQGEKQKLLWLVRRNEARAEQQKLFRDIELAQAEMEEQAGKLQELEQQLEGMRQQHYAAGDKLHGAQGHLYQTNSEIGGLEAQIRFVAETRNRLQTQLITLRAQRENWQGQHDRAQEDLAEAEIGLEEMAAKVGEAEEAAQRQQELLPGLESAWRDAQTQSAESKSRIMAARQGIELEAAHQRNASNQLSNLAARRERLSQEKSGLQAPDAQELEEARLQLEEINAELDEARQRADEAQERQPQLEAAQREKQAKVQSEAAEAARLEARLGALKQLQERVQAQGKVAPWLKKHGLDGLPRLWQRLDIEDGWETAFEALLRERASALEVSNIELARGFLADAPPGKMALYSPSAAAGTALAPAAPAGLTPAISLLHGGDAGLRALMTDWLAHAYLAEDVDAALAQRAALPVGGVFLTRAGHIVSAHSVSFHAADSEQDGMLARQHEIDSIVRQLKAQAMLAEEARAAAVAADAARGEGARALQEWRQKVQTLTQKAHALQIETMKAAELQERFRQRSERIADDLAEIAEQEAEQSAIKAESEARLEELDLELAELQERDEDSRTGLETAEGRLNDARQRLRELERAAQAAGFAERAERSRIEELRRGIATASEQLTQLAEAMRQGESELSGLDDDAAREGMQALLDRRSEQEHLLADARHELDALTQKLRHLEEARMRIERGLQPQRERITELQLKEQAARLAQEQFAQQLLEAEADEAALSEKLVNEPKPSWLQGEVTRLTNAITALGPVNLAALEELEQATERKTFLDAQVADLSEAIATLEDAIHKIDRETRELLQDTFDKVNHHFGLLFPALFGGGNARLNMTGDEILDAGVQVMAQPPGKKNATIHLLSGGEKALTATALVFAMFQLNPAPFCLLDEVDAPLDDANTERFCNMVKRMSAQTQFLFISHNRIAMEMAEQLIGVTMQEQGVSRIVAVDLKSAASFADEARAA</sequence>
<gene>
    <name evidence="6 9" type="primary">smc</name>
    <name evidence="9" type="ORF">JJB74_07910</name>
</gene>
<dbReference type="Gene3D" id="3.40.50.300">
    <property type="entry name" value="P-loop containing nucleotide triphosphate hydrolases"/>
    <property type="match status" value="2"/>
</dbReference>
<dbReference type="GO" id="GO:0016887">
    <property type="term" value="F:ATP hydrolysis activity"/>
    <property type="evidence" value="ECO:0007669"/>
    <property type="project" value="InterPro"/>
</dbReference>
<comment type="caution">
    <text evidence="9">The sequence shown here is derived from an EMBL/GenBank/DDBJ whole genome shotgun (WGS) entry which is preliminary data.</text>
</comment>
<reference evidence="9" key="1">
    <citation type="submission" date="2021-01" db="EMBL/GenBank/DDBJ databases">
        <title>Genome sequence of strain Noviherbaspirillum sp. DKR-6.</title>
        <authorList>
            <person name="Chaudhary D.K."/>
        </authorList>
    </citation>
    <scope>NUCLEOTIDE SEQUENCE</scope>
    <source>
        <strain evidence="9">DKR-6</strain>
    </source>
</reference>
<organism evidence="9 10">
    <name type="scientific">Noviherbaspirillum pedocola</name>
    <dbReference type="NCBI Taxonomy" id="2801341"/>
    <lineage>
        <taxon>Bacteria</taxon>
        <taxon>Pseudomonadati</taxon>
        <taxon>Pseudomonadota</taxon>
        <taxon>Betaproteobacteria</taxon>
        <taxon>Burkholderiales</taxon>
        <taxon>Oxalobacteraceae</taxon>
        <taxon>Noviherbaspirillum</taxon>
    </lineage>
</organism>
<dbReference type="InterPro" id="IPR036277">
    <property type="entry name" value="SMC_hinge_sf"/>
</dbReference>
<dbReference type="GO" id="GO:0006260">
    <property type="term" value="P:DNA replication"/>
    <property type="evidence" value="ECO:0007669"/>
    <property type="project" value="UniProtKB-UniRule"/>
</dbReference>
<feature type="domain" description="SMC hinge" evidence="8">
    <location>
        <begin position="518"/>
        <end position="628"/>
    </location>
</feature>
<feature type="coiled-coil region" evidence="6">
    <location>
        <begin position="981"/>
        <end position="1022"/>
    </location>
</feature>